<dbReference type="PANTHER" id="PTHR48079">
    <property type="entry name" value="PROTEIN YEEZ"/>
    <property type="match status" value="1"/>
</dbReference>
<dbReference type="Gene3D" id="3.40.50.720">
    <property type="entry name" value="NAD(P)-binding Rossmann-like Domain"/>
    <property type="match status" value="1"/>
</dbReference>
<evidence type="ECO:0000313" key="3">
    <source>
        <dbReference type="Proteomes" id="UP000220102"/>
    </source>
</evidence>
<accession>A0A2A8CY23</accession>
<dbReference type="InterPro" id="IPR036291">
    <property type="entry name" value="NAD(P)-bd_dom_sf"/>
</dbReference>
<dbReference type="Proteomes" id="UP000220102">
    <property type="component" value="Unassembled WGS sequence"/>
</dbReference>
<dbReference type="InterPro" id="IPR051783">
    <property type="entry name" value="NAD(P)-dependent_oxidoreduct"/>
</dbReference>
<dbReference type="EMBL" id="PDEQ01000004">
    <property type="protein sequence ID" value="PEN13595.1"/>
    <property type="molecule type" value="Genomic_DNA"/>
</dbReference>
<sequence length="337" mass="36700">MTEPRRTLVTGATGLVGSELVHQLLANGQEVRIFRRSSSDLSILGDAADEVEHAMGDIRDARSLLDAMQDVTHVYHAAAQISFGPGQQKTLHEVNVYGTGNVVNAALRSGVQRLVHTSSMAAFGRPAGPMVINESTSWDDEEDRSAYARSKYESELEVHRGIAEGLDAVIVNPSLIFGVGREGHGTRRIIDAVRSGWARAVPPGGSNVVDVQDVVQGMRNAMARGEKGRRYFLGSQNLSWHEIVGTLAEAFGQPPPSRTIPPSLMSVAAVASEVVSFVTRTRPMLTREHVQTSTATHEYENRRARTELGCSFQPFEVTARRIAAELSALSRTEEMQD</sequence>
<dbReference type="OrthoDB" id="596910at2"/>
<dbReference type="AlphaFoldDB" id="A0A2A8CY23"/>
<protein>
    <submittedName>
        <fullName evidence="2">Dihydroflavonol 4-reductase</fullName>
    </submittedName>
</protein>
<name>A0A2A8CY23_9BACT</name>
<organism evidence="2 3">
    <name type="scientific">Longibacter salinarum</name>
    <dbReference type="NCBI Taxonomy" id="1850348"/>
    <lineage>
        <taxon>Bacteria</taxon>
        <taxon>Pseudomonadati</taxon>
        <taxon>Rhodothermota</taxon>
        <taxon>Rhodothermia</taxon>
        <taxon>Rhodothermales</taxon>
        <taxon>Salisaetaceae</taxon>
        <taxon>Longibacter</taxon>
    </lineage>
</organism>
<dbReference type="GO" id="GO:0005737">
    <property type="term" value="C:cytoplasm"/>
    <property type="evidence" value="ECO:0007669"/>
    <property type="project" value="TreeGrafter"/>
</dbReference>
<dbReference type="RefSeq" id="WP_098075518.1">
    <property type="nucleotide sequence ID" value="NZ_PDEQ01000004.1"/>
</dbReference>
<dbReference type="InterPro" id="IPR001509">
    <property type="entry name" value="Epimerase_deHydtase"/>
</dbReference>
<dbReference type="SUPFAM" id="SSF51735">
    <property type="entry name" value="NAD(P)-binding Rossmann-fold domains"/>
    <property type="match status" value="1"/>
</dbReference>
<dbReference type="PANTHER" id="PTHR48079:SF6">
    <property type="entry name" value="NAD(P)-BINDING DOMAIN-CONTAINING PROTEIN-RELATED"/>
    <property type="match status" value="1"/>
</dbReference>
<comment type="caution">
    <text evidence="2">The sequence shown here is derived from an EMBL/GenBank/DDBJ whole genome shotgun (WGS) entry which is preliminary data.</text>
</comment>
<gene>
    <name evidence="2" type="ORF">CRI94_09820</name>
</gene>
<feature type="domain" description="NAD-dependent epimerase/dehydratase" evidence="1">
    <location>
        <begin position="8"/>
        <end position="234"/>
    </location>
</feature>
<keyword evidence="3" id="KW-1185">Reference proteome</keyword>
<reference evidence="2 3" key="1">
    <citation type="submission" date="2017-10" db="EMBL/GenBank/DDBJ databases">
        <title>Draft genome of Longibacter Salinarum.</title>
        <authorList>
            <person name="Goh K.M."/>
            <person name="Shamsir M.S."/>
            <person name="Lim S.W."/>
        </authorList>
    </citation>
    <scope>NUCLEOTIDE SEQUENCE [LARGE SCALE GENOMIC DNA]</scope>
    <source>
        <strain evidence="2 3">KCTC 52045</strain>
    </source>
</reference>
<evidence type="ECO:0000259" key="1">
    <source>
        <dbReference type="Pfam" id="PF01370"/>
    </source>
</evidence>
<evidence type="ECO:0000313" key="2">
    <source>
        <dbReference type="EMBL" id="PEN13595.1"/>
    </source>
</evidence>
<dbReference type="GO" id="GO:0004029">
    <property type="term" value="F:aldehyde dehydrogenase (NAD+) activity"/>
    <property type="evidence" value="ECO:0007669"/>
    <property type="project" value="TreeGrafter"/>
</dbReference>
<dbReference type="Pfam" id="PF01370">
    <property type="entry name" value="Epimerase"/>
    <property type="match status" value="1"/>
</dbReference>
<proteinExistence type="predicted"/>